<dbReference type="EMBL" id="AVOT02018932">
    <property type="protein sequence ID" value="MBW0506181.1"/>
    <property type="molecule type" value="Genomic_DNA"/>
</dbReference>
<organism evidence="2 3">
    <name type="scientific">Austropuccinia psidii MF-1</name>
    <dbReference type="NCBI Taxonomy" id="1389203"/>
    <lineage>
        <taxon>Eukaryota</taxon>
        <taxon>Fungi</taxon>
        <taxon>Dikarya</taxon>
        <taxon>Basidiomycota</taxon>
        <taxon>Pucciniomycotina</taxon>
        <taxon>Pucciniomycetes</taxon>
        <taxon>Pucciniales</taxon>
        <taxon>Sphaerophragmiaceae</taxon>
        <taxon>Austropuccinia</taxon>
    </lineage>
</organism>
<gene>
    <name evidence="2" type="ORF">O181_045896</name>
</gene>
<proteinExistence type="predicted"/>
<sequence>MIQSNKLAGKSAPLHPQCLPRIPIPSTFKKAPQKMPLDFYCPEWFNKIDYGKQFLIANTKKVTFIPTNEIKMINKLNPDENLGYKAFNKKYWDVVTEPYDLSHQIAESSKKEYEETESESNDLMHGDSLDLEYSYEKKSENKGSEDNDKYNN</sequence>
<evidence type="ECO:0000256" key="1">
    <source>
        <dbReference type="SAM" id="MobiDB-lite"/>
    </source>
</evidence>
<dbReference type="Proteomes" id="UP000765509">
    <property type="component" value="Unassembled WGS sequence"/>
</dbReference>
<evidence type="ECO:0000313" key="3">
    <source>
        <dbReference type="Proteomes" id="UP000765509"/>
    </source>
</evidence>
<dbReference type="OrthoDB" id="2506837at2759"/>
<comment type="caution">
    <text evidence="2">The sequence shown here is derived from an EMBL/GenBank/DDBJ whole genome shotgun (WGS) entry which is preliminary data.</text>
</comment>
<evidence type="ECO:0000313" key="2">
    <source>
        <dbReference type="EMBL" id="MBW0506181.1"/>
    </source>
</evidence>
<feature type="region of interest" description="Disordered" evidence="1">
    <location>
        <begin position="106"/>
        <end position="128"/>
    </location>
</feature>
<dbReference type="AlphaFoldDB" id="A0A9Q3DT53"/>
<reference evidence="2" key="1">
    <citation type="submission" date="2021-03" db="EMBL/GenBank/DDBJ databases">
        <title>Draft genome sequence of rust myrtle Austropuccinia psidii MF-1, a brazilian biotype.</title>
        <authorList>
            <person name="Quecine M.C."/>
            <person name="Pachon D.M.R."/>
            <person name="Bonatelli M.L."/>
            <person name="Correr F.H."/>
            <person name="Franceschini L.M."/>
            <person name="Leite T.F."/>
            <person name="Margarido G.R.A."/>
            <person name="Almeida C.A."/>
            <person name="Ferrarezi J.A."/>
            <person name="Labate C.A."/>
        </authorList>
    </citation>
    <scope>NUCLEOTIDE SEQUENCE</scope>
    <source>
        <strain evidence="2">MF-1</strain>
    </source>
</reference>
<name>A0A9Q3DT53_9BASI</name>
<protein>
    <submittedName>
        <fullName evidence="2">Uncharacterized protein</fullName>
    </submittedName>
</protein>
<keyword evidence="3" id="KW-1185">Reference proteome</keyword>
<accession>A0A9Q3DT53</accession>